<feature type="transmembrane region" description="Helical" evidence="4">
    <location>
        <begin position="50"/>
        <end position="69"/>
    </location>
</feature>
<evidence type="ECO:0000256" key="2">
    <source>
        <dbReference type="ARBA" id="ARBA00022989"/>
    </source>
</evidence>
<dbReference type="Proteomes" id="UP001321014">
    <property type="component" value="Unassembled WGS sequence"/>
</dbReference>
<dbReference type="InterPro" id="IPR020846">
    <property type="entry name" value="MFS_dom"/>
</dbReference>
<keyword evidence="3 4" id="KW-0472">Membrane</keyword>
<protein>
    <submittedName>
        <fullName evidence="6">MFS transporter</fullName>
    </submittedName>
</protein>
<feature type="transmembrane region" description="Helical" evidence="4">
    <location>
        <begin position="81"/>
        <end position="99"/>
    </location>
</feature>
<feature type="transmembrane region" description="Helical" evidence="4">
    <location>
        <begin position="282"/>
        <end position="300"/>
    </location>
</feature>
<comment type="caution">
    <text evidence="6">The sequence shown here is derived from an EMBL/GenBank/DDBJ whole genome shotgun (WGS) entry which is preliminary data.</text>
</comment>
<dbReference type="Gene3D" id="1.20.1250.20">
    <property type="entry name" value="MFS general substrate transporter like domains"/>
    <property type="match status" value="2"/>
</dbReference>
<evidence type="ECO:0000256" key="4">
    <source>
        <dbReference type="SAM" id="Phobius"/>
    </source>
</evidence>
<feature type="transmembrane region" description="Helical" evidence="4">
    <location>
        <begin position="169"/>
        <end position="190"/>
    </location>
</feature>
<dbReference type="Pfam" id="PF07690">
    <property type="entry name" value="MFS_1"/>
    <property type="match status" value="1"/>
</dbReference>
<feature type="transmembrane region" description="Helical" evidence="4">
    <location>
        <begin position="215"/>
        <end position="240"/>
    </location>
</feature>
<keyword evidence="1 4" id="KW-0812">Transmembrane</keyword>
<feature type="transmembrane region" description="Helical" evidence="4">
    <location>
        <begin position="12"/>
        <end position="38"/>
    </location>
</feature>
<feature type="transmembrane region" description="Helical" evidence="4">
    <location>
        <begin position="131"/>
        <end position="149"/>
    </location>
</feature>
<evidence type="ECO:0000313" key="7">
    <source>
        <dbReference type="Proteomes" id="UP001321014"/>
    </source>
</evidence>
<dbReference type="InterPro" id="IPR050327">
    <property type="entry name" value="Proton-linked_MCT"/>
</dbReference>
<reference evidence="6 7" key="1">
    <citation type="submission" date="2022-10" db="EMBL/GenBank/DDBJ databases">
        <title>Ruegeria sp. nov., isolated from ocean surface water.</title>
        <authorList>
            <person name="He W."/>
            <person name="Wang L."/>
            <person name="Zhang D.-F."/>
        </authorList>
    </citation>
    <scope>NUCLEOTIDE SEQUENCE [LARGE SCALE GENOMIC DNA]</scope>
    <source>
        <strain evidence="6 7">WL0004</strain>
    </source>
</reference>
<dbReference type="InterPro" id="IPR011701">
    <property type="entry name" value="MFS"/>
</dbReference>
<dbReference type="SUPFAM" id="SSF103473">
    <property type="entry name" value="MFS general substrate transporter"/>
    <property type="match status" value="1"/>
</dbReference>
<name>A0ABT2WX51_9RHOB</name>
<accession>A0ABT2WX51</accession>
<sequence length="402" mass="41290">MTQTDTLPAYRWVIAIAAGLILGIGMGATMNGITAYIVPMEEAFGWSRSQVSTINVIGLIGLAIGGVVMGAVGDRFGTRPVALFGSVILGVCYLAASQATALWQLYLLMAIAGFFGAASIFAPMFAAVGNWFPVGAGLAIGIASAGQALGQGTVPYVSSILIEAYGTSATLAITGFVMLAVMVPLSLLISPPPQTGASGRAMQSARDAQYPPEHVVIPALCAAIFLCCTCMSVPLVHLVPLIRDRGFSNEEAGGVIFIMLMAGIAGRVAFGKLVDVIGAVRAYMTAVLWMTAMILGFTMIESLGTFKIYAVIYGFGYAGVMTGILASTATLTHPTRRGAALGKVNMFGALGHANGGFLGGLLFDFTGGYELAYGVAAAAGVLNLLLVGTVLLKPRGQGPLAA</sequence>
<dbReference type="InterPro" id="IPR036259">
    <property type="entry name" value="MFS_trans_sf"/>
</dbReference>
<dbReference type="PANTHER" id="PTHR11360">
    <property type="entry name" value="MONOCARBOXYLATE TRANSPORTER"/>
    <property type="match status" value="1"/>
</dbReference>
<dbReference type="EMBL" id="JAOVQN010000041">
    <property type="protein sequence ID" value="MCU9840484.1"/>
    <property type="molecule type" value="Genomic_DNA"/>
</dbReference>
<feature type="domain" description="Major facilitator superfamily (MFS) profile" evidence="5">
    <location>
        <begin position="11"/>
        <end position="395"/>
    </location>
</feature>
<feature type="transmembrane region" description="Helical" evidence="4">
    <location>
        <begin position="371"/>
        <end position="392"/>
    </location>
</feature>
<keyword evidence="7" id="KW-1185">Reference proteome</keyword>
<proteinExistence type="predicted"/>
<evidence type="ECO:0000256" key="3">
    <source>
        <dbReference type="ARBA" id="ARBA00023136"/>
    </source>
</evidence>
<feature type="transmembrane region" description="Helical" evidence="4">
    <location>
        <begin position="306"/>
        <end position="332"/>
    </location>
</feature>
<dbReference type="PANTHER" id="PTHR11360:SF290">
    <property type="entry name" value="MONOCARBOXYLATE MFS PERMEASE"/>
    <property type="match status" value="1"/>
</dbReference>
<organism evidence="6 7">
    <name type="scientific">Ruegeria marisflavi</name>
    <dbReference type="NCBI Taxonomy" id="2984152"/>
    <lineage>
        <taxon>Bacteria</taxon>
        <taxon>Pseudomonadati</taxon>
        <taxon>Pseudomonadota</taxon>
        <taxon>Alphaproteobacteria</taxon>
        <taxon>Rhodobacterales</taxon>
        <taxon>Roseobacteraceae</taxon>
        <taxon>Ruegeria</taxon>
    </lineage>
</organism>
<evidence type="ECO:0000259" key="5">
    <source>
        <dbReference type="PROSITE" id="PS50850"/>
    </source>
</evidence>
<feature type="transmembrane region" description="Helical" evidence="4">
    <location>
        <begin position="105"/>
        <end position="124"/>
    </location>
</feature>
<feature type="transmembrane region" description="Helical" evidence="4">
    <location>
        <begin position="344"/>
        <end position="365"/>
    </location>
</feature>
<dbReference type="RefSeq" id="WP_263390351.1">
    <property type="nucleotide sequence ID" value="NZ_JAOVQN010000041.1"/>
</dbReference>
<gene>
    <name evidence="6" type="ORF">OEZ49_22300</name>
</gene>
<keyword evidence="2 4" id="KW-1133">Transmembrane helix</keyword>
<evidence type="ECO:0000256" key="1">
    <source>
        <dbReference type="ARBA" id="ARBA00022692"/>
    </source>
</evidence>
<dbReference type="PROSITE" id="PS50850">
    <property type="entry name" value="MFS"/>
    <property type="match status" value="1"/>
</dbReference>
<feature type="transmembrane region" description="Helical" evidence="4">
    <location>
        <begin position="252"/>
        <end position="270"/>
    </location>
</feature>
<evidence type="ECO:0000313" key="6">
    <source>
        <dbReference type="EMBL" id="MCU9840484.1"/>
    </source>
</evidence>